<feature type="domain" description="HTH deoR-type" evidence="4">
    <location>
        <begin position="3"/>
        <end position="58"/>
    </location>
</feature>
<evidence type="ECO:0000256" key="3">
    <source>
        <dbReference type="ARBA" id="ARBA00023163"/>
    </source>
</evidence>
<comment type="caution">
    <text evidence="5">The sequence shown here is derived from an EMBL/GenBank/DDBJ whole genome shotgun (WGS) entry which is preliminary data.</text>
</comment>
<keyword evidence="2" id="KW-0238">DNA-binding</keyword>
<evidence type="ECO:0000259" key="4">
    <source>
        <dbReference type="PROSITE" id="PS51000"/>
    </source>
</evidence>
<dbReference type="Gene3D" id="3.40.50.1360">
    <property type="match status" value="1"/>
</dbReference>
<dbReference type="Gene3D" id="1.10.10.10">
    <property type="entry name" value="Winged helix-like DNA-binding domain superfamily/Winged helix DNA-binding domain"/>
    <property type="match status" value="1"/>
</dbReference>
<dbReference type="InterPro" id="IPR036390">
    <property type="entry name" value="WH_DNA-bd_sf"/>
</dbReference>
<dbReference type="InterPro" id="IPR036388">
    <property type="entry name" value="WH-like_DNA-bd_sf"/>
</dbReference>
<dbReference type="SMART" id="SM00420">
    <property type="entry name" value="HTH_DEOR"/>
    <property type="match status" value="1"/>
</dbReference>
<evidence type="ECO:0000256" key="1">
    <source>
        <dbReference type="ARBA" id="ARBA00023015"/>
    </source>
</evidence>
<dbReference type="SUPFAM" id="SSF46785">
    <property type="entry name" value="Winged helix' DNA-binding domain"/>
    <property type="match status" value="1"/>
</dbReference>
<dbReference type="GO" id="GO:0003677">
    <property type="term" value="F:DNA binding"/>
    <property type="evidence" value="ECO:0007669"/>
    <property type="project" value="UniProtKB-KW"/>
</dbReference>
<dbReference type="Pfam" id="PF00455">
    <property type="entry name" value="DeoRC"/>
    <property type="match status" value="1"/>
</dbReference>
<dbReference type="PANTHER" id="PTHR30363">
    <property type="entry name" value="HTH-TYPE TRANSCRIPTIONAL REGULATOR SRLR-RELATED"/>
    <property type="match status" value="1"/>
</dbReference>
<accession>A0A8J3DZ34</accession>
<reference evidence="5" key="1">
    <citation type="journal article" date="2014" name="Int. J. Syst. Evol. Microbiol.">
        <title>Complete genome sequence of Corynebacterium casei LMG S-19264T (=DSM 44701T), isolated from a smear-ripened cheese.</title>
        <authorList>
            <consortium name="US DOE Joint Genome Institute (JGI-PGF)"/>
            <person name="Walter F."/>
            <person name="Albersmeier A."/>
            <person name="Kalinowski J."/>
            <person name="Ruckert C."/>
        </authorList>
    </citation>
    <scope>NUCLEOTIDE SEQUENCE</scope>
    <source>
        <strain evidence="5">CGMCC 1.15371</strain>
    </source>
</reference>
<dbReference type="InterPro" id="IPR050313">
    <property type="entry name" value="Carb_Metab_HTH_regulators"/>
</dbReference>
<dbReference type="SMART" id="SM01134">
    <property type="entry name" value="DeoRC"/>
    <property type="match status" value="1"/>
</dbReference>
<evidence type="ECO:0000256" key="2">
    <source>
        <dbReference type="ARBA" id="ARBA00023125"/>
    </source>
</evidence>
<gene>
    <name evidence="5" type="ORF">GCM10011391_31910</name>
</gene>
<protein>
    <submittedName>
        <fullName evidence="5">DeoR family transcriptional regulator</fullName>
    </submittedName>
</protein>
<dbReference type="GO" id="GO:0003700">
    <property type="term" value="F:DNA-binding transcription factor activity"/>
    <property type="evidence" value="ECO:0007669"/>
    <property type="project" value="InterPro"/>
</dbReference>
<dbReference type="Proteomes" id="UP000628775">
    <property type="component" value="Unassembled WGS sequence"/>
</dbReference>
<dbReference type="PROSITE" id="PS51000">
    <property type="entry name" value="HTH_DEOR_2"/>
    <property type="match status" value="1"/>
</dbReference>
<dbReference type="InterPro" id="IPR001034">
    <property type="entry name" value="DeoR_HTH"/>
</dbReference>
<dbReference type="InterPro" id="IPR014036">
    <property type="entry name" value="DeoR-like_C"/>
</dbReference>
<dbReference type="SUPFAM" id="SSF100950">
    <property type="entry name" value="NagB/RpiA/CoA transferase-like"/>
    <property type="match status" value="1"/>
</dbReference>
<dbReference type="RefSeq" id="WP_188696536.1">
    <property type="nucleotide sequence ID" value="NZ_BMIR01000018.1"/>
</dbReference>
<evidence type="ECO:0000313" key="6">
    <source>
        <dbReference type="Proteomes" id="UP000628775"/>
    </source>
</evidence>
<keyword evidence="6" id="KW-1185">Reference proteome</keyword>
<reference evidence="5" key="2">
    <citation type="submission" date="2020-09" db="EMBL/GenBank/DDBJ databases">
        <authorList>
            <person name="Sun Q."/>
            <person name="Zhou Y."/>
        </authorList>
    </citation>
    <scope>NUCLEOTIDE SEQUENCE</scope>
    <source>
        <strain evidence="5">CGMCC 1.15371</strain>
    </source>
</reference>
<dbReference type="EMBL" id="BMIR01000018">
    <property type="protein sequence ID" value="GGE50759.1"/>
    <property type="molecule type" value="Genomic_DNA"/>
</dbReference>
<dbReference type="InterPro" id="IPR018356">
    <property type="entry name" value="Tscrpt_reg_HTH_DeoR_CS"/>
</dbReference>
<sequence length="249" mass="27337">MLTPERHQFILSLLKAHGVVKLQDLVEATQASESTIRRDLIQLEEAHRLKRVHGGASLLHGNRIEPSYESKAAIHFTEKQRVAQLAASLIADGDSVYLDAGTTTLQMIPYLHQNDLTIVTNGVTLIEPLINQGLTVYLLGGLVKAKTKAVIGSAALAGLQAYRFDKSFIGVNGIHHEFGYTTPDPEEARIKQTAHYLSQETFVVADHSKLGEVSFSKIVDLNAATLIIDQLDENQEVYAAETEVRVVTT</sequence>
<proteinExistence type="predicted"/>
<dbReference type="AlphaFoldDB" id="A0A8J3DZ34"/>
<dbReference type="PRINTS" id="PR00037">
    <property type="entry name" value="HTHLACR"/>
</dbReference>
<keyword evidence="3" id="KW-0804">Transcription</keyword>
<dbReference type="Pfam" id="PF08220">
    <property type="entry name" value="HTH_DeoR"/>
    <property type="match status" value="1"/>
</dbReference>
<keyword evidence="1" id="KW-0805">Transcription regulation</keyword>
<organism evidence="5 6">
    <name type="scientific">Pullulanibacillus camelliae</name>
    <dbReference type="NCBI Taxonomy" id="1707096"/>
    <lineage>
        <taxon>Bacteria</taxon>
        <taxon>Bacillati</taxon>
        <taxon>Bacillota</taxon>
        <taxon>Bacilli</taxon>
        <taxon>Bacillales</taxon>
        <taxon>Sporolactobacillaceae</taxon>
        <taxon>Pullulanibacillus</taxon>
    </lineage>
</organism>
<dbReference type="PROSITE" id="PS00894">
    <property type="entry name" value="HTH_DEOR_1"/>
    <property type="match status" value="1"/>
</dbReference>
<dbReference type="PANTHER" id="PTHR30363:SF56">
    <property type="entry name" value="TRANSCRIPTIONAL REGULATOR, DEOR FAMILY"/>
    <property type="match status" value="1"/>
</dbReference>
<name>A0A8J3DZ34_9BACL</name>
<evidence type="ECO:0000313" key="5">
    <source>
        <dbReference type="EMBL" id="GGE50759.1"/>
    </source>
</evidence>
<dbReference type="InterPro" id="IPR037171">
    <property type="entry name" value="NagB/RpiA_transferase-like"/>
</dbReference>